<organism evidence="1 2">
    <name type="scientific">Erythrobacter fulvus</name>
    <dbReference type="NCBI Taxonomy" id="2987523"/>
    <lineage>
        <taxon>Bacteria</taxon>
        <taxon>Pseudomonadati</taxon>
        <taxon>Pseudomonadota</taxon>
        <taxon>Alphaproteobacteria</taxon>
        <taxon>Sphingomonadales</taxon>
        <taxon>Erythrobacteraceae</taxon>
        <taxon>Erythrobacter/Porphyrobacter group</taxon>
        <taxon>Erythrobacter</taxon>
    </lineage>
</organism>
<protein>
    <submittedName>
        <fullName evidence="1">Uncharacterized protein</fullName>
    </submittedName>
</protein>
<evidence type="ECO:0000313" key="1">
    <source>
        <dbReference type="EMBL" id="MDC8753937.1"/>
    </source>
</evidence>
<reference evidence="1 2" key="1">
    <citation type="submission" date="2022-10" db="EMBL/GenBank/DDBJ databases">
        <title>Erythrobacter sp. sf7 Genome sequencing.</title>
        <authorList>
            <person name="Park S."/>
        </authorList>
    </citation>
    <scope>NUCLEOTIDE SEQUENCE [LARGE SCALE GENOMIC DNA]</scope>
    <source>
        <strain evidence="2">sf7</strain>
    </source>
</reference>
<dbReference type="Proteomes" id="UP001216558">
    <property type="component" value="Unassembled WGS sequence"/>
</dbReference>
<sequence>MNMHDDLASKYDSVFELLSNFNAAEPIPIGMLGKVYSTLDTMRSRRAPSQDIATIEQISVAIRRLEMARRNRDDATERSLGERLELLVSDWLEMHPPGFEQMAEAAE</sequence>
<accession>A0ABT5JMF2</accession>
<gene>
    <name evidence="1" type="ORF">OIK40_04685</name>
</gene>
<keyword evidence="2" id="KW-1185">Reference proteome</keyword>
<dbReference type="EMBL" id="JAQQXQ010000003">
    <property type="protein sequence ID" value="MDC8753937.1"/>
    <property type="molecule type" value="Genomic_DNA"/>
</dbReference>
<name>A0ABT5JMF2_9SPHN</name>
<proteinExistence type="predicted"/>
<comment type="caution">
    <text evidence="1">The sequence shown here is derived from an EMBL/GenBank/DDBJ whole genome shotgun (WGS) entry which is preliminary data.</text>
</comment>
<evidence type="ECO:0000313" key="2">
    <source>
        <dbReference type="Proteomes" id="UP001216558"/>
    </source>
</evidence>